<evidence type="ECO:0000256" key="6">
    <source>
        <dbReference type="SAM" id="Phobius"/>
    </source>
</evidence>
<dbReference type="AlphaFoldDB" id="A0A1I2FFW0"/>
<keyword evidence="5 6" id="KW-0472">Membrane</keyword>
<dbReference type="PANTHER" id="PTHR30572">
    <property type="entry name" value="MEMBRANE COMPONENT OF TRANSPORTER-RELATED"/>
    <property type="match status" value="1"/>
</dbReference>
<keyword evidence="2" id="KW-1003">Cell membrane</keyword>
<feature type="domain" description="ABC3 transporter permease C-terminal" evidence="7">
    <location>
        <begin position="314"/>
        <end position="425"/>
    </location>
</feature>
<evidence type="ECO:0000256" key="1">
    <source>
        <dbReference type="ARBA" id="ARBA00004651"/>
    </source>
</evidence>
<dbReference type="GO" id="GO:0022857">
    <property type="term" value="F:transmembrane transporter activity"/>
    <property type="evidence" value="ECO:0007669"/>
    <property type="project" value="TreeGrafter"/>
</dbReference>
<dbReference type="InterPro" id="IPR003838">
    <property type="entry name" value="ABC3_permease_C"/>
</dbReference>
<feature type="transmembrane region" description="Helical" evidence="6">
    <location>
        <begin position="357"/>
        <end position="383"/>
    </location>
</feature>
<dbReference type="STRING" id="500610.SAMN02799615_02288"/>
<sequence length="435" mass="48007">MFTYYLELALRSLRRNKVLTGLMVVAIALGIGACMTTLTVLHVLSGDPIPAKSARLFYPQLDPQDMDGYREGEEPPEQVTWIDGQNLLKARRAQRQALMTGGAVPVQPAQADVEPFFSDARYTTADFFPMFEVPFLYGQGWSGGDDDAKARVAVITRKLNDKLFGGKDSRGQIVRLKDTAFRVVGVLDDWRPNPHFYDLNMGNYSESEEVFLPLSTSRDLVLPRNGSTNCWGRGGGNDGDQVENATCVWMQFWVELASPADAAAYKTFLENYSREQKALGRFERPVNVRLRNVMQWLDQEKVVPSDVRLQSWLAIGFLIVCLVNTVGLMLAKFLRRAGELGVRRALGASKREIFKQLLIEAGVVGLAGGVCGLLLAFIGLWLVRQQPADYASLARLDLVMLGATFALAVGSSIAAGLLPAWRACQVAPALQLKSQ</sequence>
<dbReference type="GO" id="GO:0005886">
    <property type="term" value="C:plasma membrane"/>
    <property type="evidence" value="ECO:0007669"/>
    <property type="project" value="UniProtKB-SubCell"/>
</dbReference>
<name>A0A1I2FFW0_9GAMM</name>
<evidence type="ECO:0000313" key="10">
    <source>
        <dbReference type="Proteomes" id="UP000199477"/>
    </source>
</evidence>
<evidence type="ECO:0000259" key="7">
    <source>
        <dbReference type="Pfam" id="PF02687"/>
    </source>
</evidence>
<proteinExistence type="predicted"/>
<dbReference type="InterPro" id="IPR025857">
    <property type="entry name" value="MacB_PCD"/>
</dbReference>
<keyword evidence="4 6" id="KW-1133">Transmembrane helix</keyword>
<evidence type="ECO:0000313" key="9">
    <source>
        <dbReference type="EMBL" id="SFF04292.1"/>
    </source>
</evidence>
<feature type="transmembrane region" description="Helical" evidence="6">
    <location>
        <begin position="398"/>
        <end position="421"/>
    </location>
</feature>
<dbReference type="RefSeq" id="WP_026633585.1">
    <property type="nucleotide sequence ID" value="NZ_FONH01000006.1"/>
</dbReference>
<evidence type="ECO:0000256" key="4">
    <source>
        <dbReference type="ARBA" id="ARBA00022989"/>
    </source>
</evidence>
<comment type="subcellular location">
    <subcellularLocation>
        <location evidence="1">Cell membrane</location>
        <topology evidence="1">Multi-pass membrane protein</topology>
    </subcellularLocation>
</comment>
<evidence type="ECO:0000256" key="2">
    <source>
        <dbReference type="ARBA" id="ARBA00022475"/>
    </source>
</evidence>
<dbReference type="InterPro" id="IPR050250">
    <property type="entry name" value="Macrolide_Exporter_MacB"/>
</dbReference>
<accession>A0A1I2FFW0</accession>
<dbReference type="Proteomes" id="UP000199477">
    <property type="component" value="Unassembled WGS sequence"/>
</dbReference>
<keyword evidence="3 6" id="KW-0812">Transmembrane</keyword>
<evidence type="ECO:0000256" key="3">
    <source>
        <dbReference type="ARBA" id="ARBA00022692"/>
    </source>
</evidence>
<feature type="transmembrane region" description="Helical" evidence="6">
    <location>
        <begin position="21"/>
        <end position="44"/>
    </location>
</feature>
<reference evidence="10" key="1">
    <citation type="submission" date="2016-10" db="EMBL/GenBank/DDBJ databases">
        <authorList>
            <person name="Varghese N."/>
            <person name="Submissions S."/>
        </authorList>
    </citation>
    <scope>NUCLEOTIDE SEQUENCE [LARGE SCALE GENOMIC DNA]</scope>
    <source>
        <strain evidence="10">UNC178MFTsu3.1</strain>
    </source>
</reference>
<dbReference type="EMBL" id="FONH01000006">
    <property type="protein sequence ID" value="SFF04292.1"/>
    <property type="molecule type" value="Genomic_DNA"/>
</dbReference>
<feature type="transmembrane region" description="Helical" evidence="6">
    <location>
        <begin position="312"/>
        <end position="334"/>
    </location>
</feature>
<protein>
    <submittedName>
        <fullName evidence="9">Putative ABC transport system permease protein</fullName>
    </submittedName>
</protein>
<organism evidence="9 10">
    <name type="scientific">Dyella marensis</name>
    <dbReference type="NCBI Taxonomy" id="500610"/>
    <lineage>
        <taxon>Bacteria</taxon>
        <taxon>Pseudomonadati</taxon>
        <taxon>Pseudomonadota</taxon>
        <taxon>Gammaproteobacteria</taxon>
        <taxon>Lysobacterales</taxon>
        <taxon>Rhodanobacteraceae</taxon>
        <taxon>Dyella</taxon>
    </lineage>
</organism>
<evidence type="ECO:0000256" key="5">
    <source>
        <dbReference type="ARBA" id="ARBA00023136"/>
    </source>
</evidence>
<dbReference type="PANTHER" id="PTHR30572:SF18">
    <property type="entry name" value="ABC-TYPE MACROLIDE FAMILY EXPORT SYSTEM PERMEASE COMPONENT 2"/>
    <property type="match status" value="1"/>
</dbReference>
<dbReference type="Pfam" id="PF02687">
    <property type="entry name" value="FtsX"/>
    <property type="match status" value="1"/>
</dbReference>
<evidence type="ECO:0000259" key="8">
    <source>
        <dbReference type="Pfam" id="PF12704"/>
    </source>
</evidence>
<feature type="domain" description="MacB-like periplasmic core" evidence="8">
    <location>
        <begin position="20"/>
        <end position="266"/>
    </location>
</feature>
<dbReference type="Pfam" id="PF12704">
    <property type="entry name" value="MacB_PCD"/>
    <property type="match status" value="1"/>
</dbReference>
<gene>
    <name evidence="9" type="ORF">SAMN02799615_02288</name>
</gene>
<keyword evidence="10" id="KW-1185">Reference proteome</keyword>